<dbReference type="InterPro" id="IPR013694">
    <property type="entry name" value="VIT"/>
</dbReference>
<feature type="domain" description="VIT" evidence="2">
    <location>
        <begin position="29"/>
        <end position="158"/>
    </location>
</feature>
<name>A0A6I9XPG6_9SAUR</name>
<keyword evidence="1" id="KW-0732">Signal</keyword>
<sequence length="269" mass="30330">MGKSIPRYILLALIPALVTSDILIHPLRNIEKRSATDVHTHAIEIYWVKIDCSVTSRFSRNVITSRAVNRANVSKEAQFDVELPKTAFITNFTLTVDGVTYPGIIKEKEAAQKQYQQAVSRGETAGLVKAAGRKTEKFSVSVNIASSSKVTFQLTYEELLKRKLGKYEVFIKVNPKQLVNKFEIEANIFEPQGISELEVEGTFLSNELLPVVKKSFSGKKVRLIVLEVANITNSSQYYYMYQSALNETWHRATTIKDTGTKLFENTSQK</sequence>
<reference evidence="4" key="1">
    <citation type="submission" date="2025-08" db="UniProtKB">
        <authorList>
            <consortium name="RefSeq"/>
        </authorList>
    </citation>
    <scope>IDENTIFICATION</scope>
    <source>
        <tissue evidence="4">Skeletal muscle</tissue>
    </source>
</reference>
<dbReference type="RefSeq" id="XP_013917899.1">
    <property type="nucleotide sequence ID" value="XM_014062424.1"/>
</dbReference>
<dbReference type="InterPro" id="IPR050934">
    <property type="entry name" value="ITIH"/>
</dbReference>
<gene>
    <name evidence="4" type="primary">LOC106545767</name>
</gene>
<dbReference type="OrthoDB" id="299997at2759"/>
<organism evidence="3 4">
    <name type="scientific">Thamnophis sirtalis</name>
    <dbReference type="NCBI Taxonomy" id="35019"/>
    <lineage>
        <taxon>Eukaryota</taxon>
        <taxon>Metazoa</taxon>
        <taxon>Chordata</taxon>
        <taxon>Craniata</taxon>
        <taxon>Vertebrata</taxon>
        <taxon>Euteleostomi</taxon>
        <taxon>Lepidosauria</taxon>
        <taxon>Squamata</taxon>
        <taxon>Bifurcata</taxon>
        <taxon>Unidentata</taxon>
        <taxon>Episquamata</taxon>
        <taxon>Toxicofera</taxon>
        <taxon>Serpentes</taxon>
        <taxon>Colubroidea</taxon>
        <taxon>Colubridae</taxon>
        <taxon>Natricinae</taxon>
        <taxon>Thamnophis</taxon>
    </lineage>
</organism>
<dbReference type="PROSITE" id="PS51468">
    <property type="entry name" value="VIT"/>
    <property type="match status" value="1"/>
</dbReference>
<proteinExistence type="predicted"/>
<dbReference type="SMART" id="SM00609">
    <property type="entry name" value="VIT"/>
    <property type="match status" value="1"/>
</dbReference>
<dbReference type="Proteomes" id="UP000504617">
    <property type="component" value="Unplaced"/>
</dbReference>
<dbReference type="PANTHER" id="PTHR10338">
    <property type="entry name" value="INTER-ALPHA-TRYPSIN INHIBITOR HEAVY CHAIN FAMILY MEMBER"/>
    <property type="match status" value="1"/>
</dbReference>
<evidence type="ECO:0000313" key="4">
    <source>
        <dbReference type="RefSeq" id="XP_013917899.1"/>
    </source>
</evidence>
<dbReference type="GeneID" id="106545767"/>
<evidence type="ECO:0000313" key="3">
    <source>
        <dbReference type="Proteomes" id="UP000504617"/>
    </source>
</evidence>
<evidence type="ECO:0000259" key="2">
    <source>
        <dbReference type="PROSITE" id="PS51468"/>
    </source>
</evidence>
<feature type="chain" id="PRO_5027052420" evidence="1">
    <location>
        <begin position="21"/>
        <end position="269"/>
    </location>
</feature>
<protein>
    <submittedName>
        <fullName evidence="4">Inter-alpha-trypsin inhibitor heavy chain H3-like</fullName>
    </submittedName>
</protein>
<accession>A0A6I9XPG6</accession>
<dbReference type="PANTHER" id="PTHR10338:SF115">
    <property type="entry name" value="INTER-ALPHA-TRYPSIN INHIBITOR HEAVY CHAIN H3"/>
    <property type="match status" value="1"/>
</dbReference>
<keyword evidence="3" id="KW-1185">Reference proteome</keyword>
<feature type="signal peptide" evidence="1">
    <location>
        <begin position="1"/>
        <end position="20"/>
    </location>
</feature>
<dbReference type="AlphaFoldDB" id="A0A6I9XPG6"/>
<dbReference type="Pfam" id="PF08487">
    <property type="entry name" value="VIT"/>
    <property type="match status" value="1"/>
</dbReference>
<evidence type="ECO:0000256" key="1">
    <source>
        <dbReference type="SAM" id="SignalP"/>
    </source>
</evidence>
<dbReference type="KEGG" id="tsr:106545767"/>